<dbReference type="AlphaFoldDB" id="A0A392S640"/>
<feature type="non-terminal residue" evidence="1">
    <location>
        <position position="1"/>
    </location>
</feature>
<protein>
    <submittedName>
        <fullName evidence="1">Uncharacterized protein</fullName>
    </submittedName>
</protein>
<comment type="caution">
    <text evidence="1">The sequence shown here is derived from an EMBL/GenBank/DDBJ whole genome shotgun (WGS) entry which is preliminary data.</text>
</comment>
<organism evidence="1 2">
    <name type="scientific">Trifolium medium</name>
    <dbReference type="NCBI Taxonomy" id="97028"/>
    <lineage>
        <taxon>Eukaryota</taxon>
        <taxon>Viridiplantae</taxon>
        <taxon>Streptophyta</taxon>
        <taxon>Embryophyta</taxon>
        <taxon>Tracheophyta</taxon>
        <taxon>Spermatophyta</taxon>
        <taxon>Magnoliopsida</taxon>
        <taxon>eudicotyledons</taxon>
        <taxon>Gunneridae</taxon>
        <taxon>Pentapetalae</taxon>
        <taxon>rosids</taxon>
        <taxon>fabids</taxon>
        <taxon>Fabales</taxon>
        <taxon>Fabaceae</taxon>
        <taxon>Papilionoideae</taxon>
        <taxon>50 kb inversion clade</taxon>
        <taxon>NPAAA clade</taxon>
        <taxon>Hologalegina</taxon>
        <taxon>IRL clade</taxon>
        <taxon>Trifolieae</taxon>
        <taxon>Trifolium</taxon>
    </lineage>
</organism>
<dbReference type="EMBL" id="LXQA010328766">
    <property type="protein sequence ID" value="MCI44298.1"/>
    <property type="molecule type" value="Genomic_DNA"/>
</dbReference>
<accession>A0A392S640</accession>
<name>A0A392S640_9FABA</name>
<proteinExistence type="predicted"/>
<dbReference type="Proteomes" id="UP000265520">
    <property type="component" value="Unassembled WGS sequence"/>
</dbReference>
<reference evidence="1 2" key="1">
    <citation type="journal article" date="2018" name="Front. Plant Sci.">
        <title>Red Clover (Trifolium pratense) and Zigzag Clover (T. medium) - A Picture of Genomic Similarities and Differences.</title>
        <authorList>
            <person name="Dluhosova J."/>
            <person name="Istvanek J."/>
            <person name="Nedelnik J."/>
            <person name="Repkova J."/>
        </authorList>
    </citation>
    <scope>NUCLEOTIDE SEQUENCE [LARGE SCALE GENOMIC DNA]</scope>
    <source>
        <strain evidence="2">cv. 10/8</strain>
        <tissue evidence="1">Leaf</tissue>
    </source>
</reference>
<keyword evidence="2" id="KW-1185">Reference proteome</keyword>
<evidence type="ECO:0000313" key="1">
    <source>
        <dbReference type="EMBL" id="MCI44298.1"/>
    </source>
</evidence>
<evidence type="ECO:0000313" key="2">
    <source>
        <dbReference type="Proteomes" id="UP000265520"/>
    </source>
</evidence>
<sequence>STGQHHTAARGAAQGCAWCSYQEQTTHNQGIAARGAAYRKKKQAQQHNAARGAALPCARRSHLQRFAERDFLSEDGSNKHLFAPKSLISPQKVITSMG</sequence>